<reference evidence="1 2" key="1">
    <citation type="submission" date="2020-01" db="EMBL/GenBank/DDBJ databases">
        <title>Draft genome sequence of Aspergillus udagawae IFM 53868.</title>
        <authorList>
            <person name="Takahashi H."/>
            <person name="Yaguchi T."/>
        </authorList>
    </citation>
    <scope>NUCLEOTIDE SEQUENCE [LARGE SCALE GENOMIC DNA]</scope>
    <source>
        <strain evidence="1 2">IFM 53868</strain>
    </source>
</reference>
<protein>
    <submittedName>
        <fullName evidence="1">Sorting nexin-3</fullName>
    </submittedName>
</protein>
<organism evidence="1 2">
    <name type="scientific">Aspergillus udagawae</name>
    <dbReference type="NCBI Taxonomy" id="91492"/>
    <lineage>
        <taxon>Eukaryota</taxon>
        <taxon>Fungi</taxon>
        <taxon>Dikarya</taxon>
        <taxon>Ascomycota</taxon>
        <taxon>Pezizomycotina</taxon>
        <taxon>Eurotiomycetes</taxon>
        <taxon>Eurotiomycetidae</taxon>
        <taxon>Eurotiales</taxon>
        <taxon>Aspergillaceae</taxon>
        <taxon>Aspergillus</taxon>
        <taxon>Aspergillus subgen. Fumigati</taxon>
    </lineage>
</organism>
<dbReference type="Proteomes" id="UP000465266">
    <property type="component" value="Unassembled WGS sequence"/>
</dbReference>
<sequence>MGLNTVYNHEFYAISNDKPYRRYSVAELKASSSRPLRKRPSRTSLLTDGDLDGILFMLQRPYQVASSGEGGFFKLRGVDLVSGEVFCKP</sequence>
<keyword evidence="2" id="KW-1185">Reference proteome</keyword>
<proteinExistence type="predicted"/>
<name>A0ABQ1B9M5_9EURO</name>
<evidence type="ECO:0000313" key="2">
    <source>
        <dbReference type="Proteomes" id="UP000465266"/>
    </source>
</evidence>
<comment type="caution">
    <text evidence="1">The sequence shown here is derived from an EMBL/GenBank/DDBJ whole genome shotgun (WGS) entry which is preliminary data.</text>
</comment>
<evidence type="ECO:0000313" key="1">
    <source>
        <dbReference type="EMBL" id="GFF96856.1"/>
    </source>
</evidence>
<accession>A0ABQ1B9M5</accession>
<dbReference type="EMBL" id="BLKG01000137">
    <property type="protein sequence ID" value="GFF96856.1"/>
    <property type="molecule type" value="Genomic_DNA"/>
</dbReference>
<gene>
    <name evidence="1" type="ORF">IFM53868_08760</name>
</gene>